<evidence type="ECO:0000313" key="13">
    <source>
        <dbReference type="EMBL" id="MFD2637560.1"/>
    </source>
</evidence>
<dbReference type="Gene3D" id="3.90.190.20">
    <property type="entry name" value="Mur ligase, C-terminal domain"/>
    <property type="match status" value="1"/>
</dbReference>
<dbReference type="NCBIfam" id="TIGR01499">
    <property type="entry name" value="folC"/>
    <property type="match status" value="1"/>
</dbReference>
<proteinExistence type="inferred from homology"/>
<evidence type="ECO:0000256" key="1">
    <source>
        <dbReference type="ARBA" id="ARBA00008276"/>
    </source>
</evidence>
<evidence type="ECO:0000313" key="14">
    <source>
        <dbReference type="Proteomes" id="UP001597452"/>
    </source>
</evidence>
<dbReference type="SUPFAM" id="SSF53623">
    <property type="entry name" value="MurD-like peptide ligases, catalytic domain"/>
    <property type="match status" value="1"/>
</dbReference>
<evidence type="ECO:0000259" key="12">
    <source>
        <dbReference type="Pfam" id="PF08245"/>
    </source>
</evidence>
<reference evidence="14" key="1">
    <citation type="journal article" date="2019" name="Int. J. Syst. Evol. Microbiol.">
        <title>The Global Catalogue of Microorganisms (GCM) 10K type strain sequencing project: providing services to taxonomists for standard genome sequencing and annotation.</title>
        <authorList>
            <consortium name="The Broad Institute Genomics Platform"/>
            <consortium name="The Broad Institute Genome Sequencing Center for Infectious Disease"/>
            <person name="Wu L."/>
            <person name="Ma J."/>
        </authorList>
    </citation>
    <scope>NUCLEOTIDE SEQUENCE [LARGE SCALE GENOMIC DNA]</scope>
    <source>
        <strain evidence="14">TISTR 1571</strain>
    </source>
</reference>
<keyword evidence="7" id="KW-0460">Magnesium</keyword>
<evidence type="ECO:0000256" key="9">
    <source>
        <dbReference type="ARBA" id="ARBA00047493"/>
    </source>
</evidence>
<dbReference type="EMBL" id="JBHUMZ010000008">
    <property type="protein sequence ID" value="MFD2637560.1"/>
    <property type="molecule type" value="Genomic_DNA"/>
</dbReference>
<dbReference type="PANTHER" id="PTHR11136">
    <property type="entry name" value="FOLYLPOLYGLUTAMATE SYNTHASE-RELATED"/>
    <property type="match status" value="1"/>
</dbReference>
<evidence type="ECO:0000256" key="3">
    <source>
        <dbReference type="ARBA" id="ARBA00022598"/>
    </source>
</evidence>
<dbReference type="PANTHER" id="PTHR11136:SF0">
    <property type="entry name" value="DIHYDROFOLATE SYNTHETASE-RELATED"/>
    <property type="match status" value="1"/>
</dbReference>
<dbReference type="SUPFAM" id="SSF53244">
    <property type="entry name" value="MurD-like peptide ligases, peptide-binding domain"/>
    <property type="match status" value="1"/>
</dbReference>
<sequence>MNEKEAINWIREQLKFGMKPGLHRVKLLLDKLNHPEKDLKIIHIAGTNGKGSTLSYLKQMLQHHDYTVGTFSSPYIELFNERMSINGTPIPGDQLVYYVEKLKPLCEEVGHTQFGKPTEFEIITCIALQYFKDQRVDYAIFEAGLGGRLDSTNVVSPLLSIITMIGYDHMDILGNSIEEIASEKAGIIKSNIPIVTNEVRQEAYHVIEKRAKQCGSPIYQLHKDYDYTWNESLETGERFNFNSDDLSINNLVLSMSGKHQVENATLAIYSFKKLSELEGFSVSIEKIIKSIEQTTWVGRYEVINKQPKIILDGAHNLEAIEQLVDTIQKRYDPSKVRLLVSVIKGKPIEPIIHQLKRHFDHVSVTSFNFMKSYSSKELLQKFYKCDIIVSENWKSTVKEFLRQQETDEVLVITGSLYFISEVRRYLLE</sequence>
<dbReference type="PIRSF" id="PIRSF001563">
    <property type="entry name" value="Folylpolyglu_synth"/>
    <property type="match status" value="1"/>
</dbReference>
<dbReference type="GO" id="GO:0016874">
    <property type="term" value="F:ligase activity"/>
    <property type="evidence" value="ECO:0007669"/>
    <property type="project" value="UniProtKB-KW"/>
</dbReference>
<comment type="similarity">
    <text evidence="1 10">Belongs to the folylpolyglutamate synthase family.</text>
</comment>
<dbReference type="InterPro" id="IPR004101">
    <property type="entry name" value="Mur_ligase_C"/>
</dbReference>
<dbReference type="Proteomes" id="UP001597452">
    <property type="component" value="Unassembled WGS sequence"/>
</dbReference>
<dbReference type="InterPro" id="IPR013221">
    <property type="entry name" value="Mur_ligase_cen"/>
</dbReference>
<gene>
    <name evidence="13" type="ORF">ACFSW4_01580</name>
</gene>
<keyword evidence="5 10" id="KW-0547">Nucleotide-binding</keyword>
<keyword evidence="4" id="KW-0479">Metal-binding</keyword>
<protein>
    <recommendedName>
        <fullName evidence="2">tetrahydrofolate synthase</fullName>
        <ecNumber evidence="2">6.3.2.17</ecNumber>
    </recommendedName>
    <alternativeName>
        <fullName evidence="8">Tetrahydrofolylpolyglutamate synthase</fullName>
    </alternativeName>
</protein>
<evidence type="ECO:0000259" key="11">
    <source>
        <dbReference type="Pfam" id="PF02875"/>
    </source>
</evidence>
<dbReference type="InterPro" id="IPR018109">
    <property type="entry name" value="Folylpolyglutamate_synth_CS"/>
</dbReference>
<name>A0ABW5Q758_9BACI</name>
<dbReference type="InterPro" id="IPR001645">
    <property type="entry name" value="Folylpolyglutamate_synth"/>
</dbReference>
<evidence type="ECO:0000256" key="7">
    <source>
        <dbReference type="ARBA" id="ARBA00022842"/>
    </source>
</evidence>
<dbReference type="PROSITE" id="PS01012">
    <property type="entry name" value="FOLYLPOLYGLU_SYNT_2"/>
    <property type="match status" value="1"/>
</dbReference>
<evidence type="ECO:0000256" key="10">
    <source>
        <dbReference type="PIRNR" id="PIRNR001563"/>
    </source>
</evidence>
<accession>A0ABW5Q758</accession>
<feature type="domain" description="Mur ligase central" evidence="12">
    <location>
        <begin position="44"/>
        <end position="269"/>
    </location>
</feature>
<keyword evidence="3 10" id="KW-0436">Ligase</keyword>
<comment type="caution">
    <text evidence="13">The sequence shown here is derived from an EMBL/GenBank/DDBJ whole genome shotgun (WGS) entry which is preliminary data.</text>
</comment>
<dbReference type="InterPro" id="IPR036565">
    <property type="entry name" value="Mur-like_cat_sf"/>
</dbReference>
<dbReference type="InterPro" id="IPR036615">
    <property type="entry name" value="Mur_ligase_C_dom_sf"/>
</dbReference>
<dbReference type="EC" id="6.3.2.17" evidence="2"/>
<evidence type="ECO:0000256" key="2">
    <source>
        <dbReference type="ARBA" id="ARBA00013025"/>
    </source>
</evidence>
<dbReference type="Pfam" id="PF02875">
    <property type="entry name" value="Mur_ligase_C"/>
    <property type="match status" value="1"/>
</dbReference>
<comment type="catalytic activity">
    <reaction evidence="9">
        <text>(6S)-5,6,7,8-tetrahydrofolyl-(gamma-L-Glu)(n) + L-glutamate + ATP = (6S)-5,6,7,8-tetrahydrofolyl-(gamma-L-Glu)(n+1) + ADP + phosphate + H(+)</text>
        <dbReference type="Rhea" id="RHEA:10580"/>
        <dbReference type="Rhea" id="RHEA-COMP:14738"/>
        <dbReference type="Rhea" id="RHEA-COMP:14740"/>
        <dbReference type="ChEBI" id="CHEBI:15378"/>
        <dbReference type="ChEBI" id="CHEBI:29985"/>
        <dbReference type="ChEBI" id="CHEBI:30616"/>
        <dbReference type="ChEBI" id="CHEBI:43474"/>
        <dbReference type="ChEBI" id="CHEBI:141005"/>
        <dbReference type="ChEBI" id="CHEBI:456216"/>
        <dbReference type="EC" id="6.3.2.17"/>
    </reaction>
</comment>
<keyword evidence="14" id="KW-1185">Reference proteome</keyword>
<dbReference type="Pfam" id="PF08245">
    <property type="entry name" value="Mur_ligase_M"/>
    <property type="match status" value="1"/>
</dbReference>
<dbReference type="RefSeq" id="WP_377327026.1">
    <property type="nucleotide sequence ID" value="NZ_JBHUMZ010000008.1"/>
</dbReference>
<evidence type="ECO:0000256" key="5">
    <source>
        <dbReference type="ARBA" id="ARBA00022741"/>
    </source>
</evidence>
<evidence type="ECO:0000256" key="6">
    <source>
        <dbReference type="ARBA" id="ARBA00022840"/>
    </source>
</evidence>
<organism evidence="13 14">
    <name type="scientific">Piscibacillus salipiscarius</name>
    <dbReference type="NCBI Taxonomy" id="299480"/>
    <lineage>
        <taxon>Bacteria</taxon>
        <taxon>Bacillati</taxon>
        <taxon>Bacillota</taxon>
        <taxon>Bacilli</taxon>
        <taxon>Bacillales</taxon>
        <taxon>Bacillaceae</taxon>
        <taxon>Piscibacillus</taxon>
    </lineage>
</organism>
<keyword evidence="6 10" id="KW-0067">ATP-binding</keyword>
<evidence type="ECO:0000256" key="8">
    <source>
        <dbReference type="ARBA" id="ARBA00030592"/>
    </source>
</evidence>
<evidence type="ECO:0000256" key="4">
    <source>
        <dbReference type="ARBA" id="ARBA00022723"/>
    </source>
</evidence>
<feature type="domain" description="Mur ligase C-terminal" evidence="11">
    <location>
        <begin position="298"/>
        <end position="415"/>
    </location>
</feature>
<dbReference type="Gene3D" id="3.40.1190.10">
    <property type="entry name" value="Mur-like, catalytic domain"/>
    <property type="match status" value="1"/>
</dbReference>